<dbReference type="Gene3D" id="3.40.50.980">
    <property type="match status" value="8"/>
</dbReference>
<feature type="domain" description="Carrier" evidence="5">
    <location>
        <begin position="1629"/>
        <end position="1704"/>
    </location>
</feature>
<dbReference type="PROSITE" id="PS00012">
    <property type="entry name" value="PHOSPHOPANTETHEINE"/>
    <property type="match status" value="4"/>
</dbReference>
<evidence type="ECO:0000313" key="6">
    <source>
        <dbReference type="EMBL" id="GAA2624643.1"/>
    </source>
</evidence>
<evidence type="ECO:0000313" key="7">
    <source>
        <dbReference type="Proteomes" id="UP001501509"/>
    </source>
</evidence>
<dbReference type="Gene3D" id="3.30.300.30">
    <property type="match status" value="5"/>
</dbReference>
<evidence type="ECO:0000256" key="1">
    <source>
        <dbReference type="ARBA" id="ARBA00001957"/>
    </source>
</evidence>
<dbReference type="InterPro" id="IPR010071">
    <property type="entry name" value="AA_adenyl_dom"/>
</dbReference>
<dbReference type="NCBIfam" id="TIGR01733">
    <property type="entry name" value="AA-adenyl-dom"/>
    <property type="match status" value="5"/>
</dbReference>
<dbReference type="InterPro" id="IPR029058">
    <property type="entry name" value="AB_hydrolase_fold"/>
</dbReference>
<dbReference type="Pfam" id="PF00501">
    <property type="entry name" value="AMP-binding"/>
    <property type="match status" value="5"/>
</dbReference>
<dbReference type="InterPro" id="IPR000873">
    <property type="entry name" value="AMP-dep_synth/lig_dom"/>
</dbReference>
<dbReference type="InterPro" id="IPR006162">
    <property type="entry name" value="Ppantetheine_attach_site"/>
</dbReference>
<dbReference type="Gene3D" id="3.40.50.12780">
    <property type="entry name" value="N-terminal domain of ligase-like"/>
    <property type="match status" value="1"/>
</dbReference>
<dbReference type="PROSITE" id="PS00455">
    <property type="entry name" value="AMP_BINDING"/>
    <property type="match status" value="5"/>
</dbReference>
<feature type="domain" description="Carrier" evidence="5">
    <location>
        <begin position="2697"/>
        <end position="2772"/>
    </location>
</feature>
<protein>
    <recommendedName>
        <fullName evidence="5">Carrier domain-containing protein</fullName>
    </recommendedName>
</protein>
<accession>A0ABP6CRJ5</accession>
<dbReference type="SUPFAM" id="SSF56801">
    <property type="entry name" value="Acetyl-CoA synthetase-like"/>
    <property type="match status" value="5"/>
</dbReference>
<dbReference type="SUPFAM" id="SSF52777">
    <property type="entry name" value="CoA-dependent acyltransferases"/>
    <property type="match status" value="8"/>
</dbReference>
<dbReference type="Proteomes" id="UP001501509">
    <property type="component" value="Unassembled WGS sequence"/>
</dbReference>
<dbReference type="InterPro" id="IPR020806">
    <property type="entry name" value="PKS_PP-bd"/>
</dbReference>
<dbReference type="InterPro" id="IPR045851">
    <property type="entry name" value="AMP-bd_C_sf"/>
</dbReference>
<organism evidence="6 7">
    <name type="scientific">Actinomadura fulvescens</name>
    <dbReference type="NCBI Taxonomy" id="46160"/>
    <lineage>
        <taxon>Bacteria</taxon>
        <taxon>Bacillati</taxon>
        <taxon>Actinomycetota</taxon>
        <taxon>Actinomycetes</taxon>
        <taxon>Streptosporangiales</taxon>
        <taxon>Thermomonosporaceae</taxon>
        <taxon>Actinomadura</taxon>
    </lineage>
</organism>
<dbReference type="CDD" id="cd19544">
    <property type="entry name" value="E-C_NRPS"/>
    <property type="match status" value="1"/>
</dbReference>
<evidence type="ECO:0000256" key="3">
    <source>
        <dbReference type="ARBA" id="ARBA00022553"/>
    </source>
</evidence>
<dbReference type="Pfam" id="PF00668">
    <property type="entry name" value="Condensation"/>
    <property type="match status" value="4"/>
</dbReference>
<gene>
    <name evidence="6" type="ORF">GCM10010411_71410</name>
</gene>
<feature type="domain" description="Carrier" evidence="5">
    <location>
        <begin position="4829"/>
        <end position="4904"/>
    </location>
</feature>
<dbReference type="NCBIfam" id="NF003417">
    <property type="entry name" value="PRK04813.1"/>
    <property type="match status" value="5"/>
</dbReference>
<dbReference type="EMBL" id="BAAATD010000012">
    <property type="protein sequence ID" value="GAA2624643.1"/>
    <property type="molecule type" value="Genomic_DNA"/>
</dbReference>
<evidence type="ECO:0000259" key="5">
    <source>
        <dbReference type="PROSITE" id="PS50075"/>
    </source>
</evidence>
<dbReference type="CDD" id="cd17646">
    <property type="entry name" value="A_NRPS_AB3403-like"/>
    <property type="match status" value="1"/>
</dbReference>
<dbReference type="Gene3D" id="1.10.1200.10">
    <property type="entry name" value="ACP-like"/>
    <property type="match status" value="4"/>
</dbReference>
<reference evidence="7" key="1">
    <citation type="journal article" date="2019" name="Int. J. Syst. Evol. Microbiol.">
        <title>The Global Catalogue of Microorganisms (GCM) 10K type strain sequencing project: providing services to taxonomists for standard genome sequencing and annotation.</title>
        <authorList>
            <consortium name="The Broad Institute Genomics Platform"/>
            <consortium name="The Broad Institute Genome Sequencing Center for Infectious Disease"/>
            <person name="Wu L."/>
            <person name="Ma J."/>
        </authorList>
    </citation>
    <scope>NUCLEOTIDE SEQUENCE [LARGE SCALE GENOMIC DNA]</scope>
    <source>
        <strain evidence="7">JCM 6833</strain>
    </source>
</reference>
<dbReference type="InterPro" id="IPR009081">
    <property type="entry name" value="PP-bd_ACP"/>
</dbReference>
<evidence type="ECO:0000256" key="2">
    <source>
        <dbReference type="ARBA" id="ARBA00022450"/>
    </source>
</evidence>
<dbReference type="InterPro" id="IPR023213">
    <property type="entry name" value="CAT-like_dom_sf"/>
</dbReference>
<dbReference type="InterPro" id="IPR001242">
    <property type="entry name" value="Condensation_dom"/>
</dbReference>
<keyword evidence="2" id="KW-0596">Phosphopantetheine</keyword>
<evidence type="ECO:0000256" key="4">
    <source>
        <dbReference type="SAM" id="MobiDB-lite"/>
    </source>
</evidence>
<dbReference type="CDD" id="cd19540">
    <property type="entry name" value="LCL_NRPS-like"/>
    <property type="match status" value="3"/>
</dbReference>
<keyword evidence="3" id="KW-0597">Phosphoprotein</keyword>
<keyword evidence="7" id="KW-1185">Reference proteome</keyword>
<dbReference type="Pfam" id="PF13193">
    <property type="entry name" value="AMP-binding_C"/>
    <property type="match status" value="5"/>
</dbReference>
<comment type="cofactor">
    <cofactor evidence="1">
        <name>pantetheine 4'-phosphate</name>
        <dbReference type="ChEBI" id="CHEBI:47942"/>
    </cofactor>
</comment>
<dbReference type="Pfam" id="PF00550">
    <property type="entry name" value="PP-binding"/>
    <property type="match status" value="5"/>
</dbReference>
<name>A0ABP6CRJ5_9ACTN</name>
<dbReference type="InterPro" id="IPR025110">
    <property type="entry name" value="AMP-bd_C"/>
</dbReference>
<feature type="region of interest" description="Disordered" evidence="4">
    <location>
        <begin position="4811"/>
        <end position="4831"/>
    </location>
</feature>
<dbReference type="Gene3D" id="2.30.38.10">
    <property type="entry name" value="Luciferase, Domain 3"/>
    <property type="match status" value="4"/>
</dbReference>
<dbReference type="SMART" id="SM00823">
    <property type="entry name" value="PKS_PP"/>
    <property type="match status" value="5"/>
</dbReference>
<dbReference type="SUPFAM" id="SSF47336">
    <property type="entry name" value="ACP-like"/>
    <property type="match status" value="5"/>
</dbReference>
<dbReference type="PANTHER" id="PTHR45527">
    <property type="entry name" value="NONRIBOSOMAL PEPTIDE SYNTHETASE"/>
    <property type="match status" value="1"/>
</dbReference>
<dbReference type="PROSITE" id="PS50075">
    <property type="entry name" value="CARRIER"/>
    <property type="match status" value="5"/>
</dbReference>
<dbReference type="InterPro" id="IPR020845">
    <property type="entry name" value="AMP-binding_CS"/>
</dbReference>
<feature type="domain" description="Carrier" evidence="5">
    <location>
        <begin position="3759"/>
        <end position="3833"/>
    </location>
</feature>
<sequence>MDWFATAGPDDLVGGVDLLDDEERRLVLGAWADGGTRDVPPSTVPELFEAQVRLRPDAPAVTFEGRTLSYAELNAAANALARHLAAQGAGPESRVALLVPRSIQLVVAILAVVKAGAAYVPIDPDYPDDRIAFMLEDADPVLVLTPEDVDVPGDGSDLGVPVSPGHPAYVIYTSGSTGRPKGVVVSHAAIVNRLAWMQDEYGLDGSDRVLQKTPSGFDVSVWEFFWPLITGAGLVMARPGGHQDPAYLVETIEREKITTVHFVPSMLGAFLPEVTPGRCGSLRTVICSGEALQAGLVAEFHRRLTAGLHNLYGPTETAVDVTFRPCPAGQDDAVVPIGRPVWNTRAYVLDDSLRPVPAGATGDLYIAGVQLARGYLERPALTSERFVACPYGGPGERMYRTGDLARRTPDGELVFLGRGDDQVKIRGFRIEPGEIEAVLAAHEAVAGVSVIVRDERLVAYVVPAGANADVSPVAWTARLSAEIRDLAARRLPEYMVPSAVVALDALPLTVNGKLDRKALPAPVYTGGEGRAPATVREEILCAAFAEVLGVTRIGVDDDFFELGGHSLQATRLVGRVRALLGAELRITDVFEAPTVAALAVRIEDGGTARLPLTTRPRPGRVPLSFAQRRLWLIGQIEGSSPTYNAPIVLGLSGALDRDALEGALRDVLERHEALRTVFPADDGEPYQRVMGMDELSWELPVLDVVATPESYTRLQQLDDLSAPLPQQDDGPPELAAAVVQAARHTFDLSAEAPVRAWLLDAGPDEHVLVIVVHHIAGDGWSMGPLARDVSLAYAARVEGRVPGWAALPVQYADYALWQRELLGDDGDPQSLVARQVDYWRGALAGAPEELALPFDRPRPVVASHRGFTTGFAVPSEIHERLQDVARAEGVTVFMVLQAALAVTLSRLGAGVDVPIGSAVAGRLDESLDELVGCFVNTLVIRSDLSGDPSFGELLGRVREASLGAYAHQDVPFERLVEELAPARSLARHPLFQVVLTKLNTSLAPTGQGTSVPGLDLPGVGVELLSTARPAAKFDLDVMVEETFDTEGGPQGVRGSVTVAADLFDEPAAERITRYWTRVLSAVAADPSVPVSAVDLLDEAERHTILAGWNDTAADVPRVPVPELFAAQVARTPDSVAVRAGDAAVSYAELDMRANRLAHWLRSQGVGAESAVGVCLPRGIDMITAILGVGKAGAAYVPIDPAQPAERITFVLGDSGAVLTLTAEEVLEDLPAGRHRWVAIDDRLMGMHLEAQPDTAPQVTLMPAAPAYVIYTSGSTGRPKGVAVTHGGLANYVASVPGRVGFGDAAGRRYAVLQAQVTDLGNTVVFASLVSGGELHVLDEDTVTDAAAVRDYLAEHGIDYVKAVPSHLAALEGAVPGRSLVLGGEAASAGLVERLLAEPGEHEVYNHYGPTETTIGVTATRLTAETIASGTVPIGAPVANTRTYVLDARLRPVPPGVAGELYIAGDQLARGYVGRPGLTGERFVACPYGAAGERMYRTGDLVRWTADGLLVFAGRADEQVKVRGFRVEPGEIESVLTAHPQVAQAVVVAREDMADDRRLVAYVVPASEDAAADGLDVTAREFAGSRLPDYMVPSAVVVLESLPLASNGKLDRRALPAPDYAAVASAGGRAPVTAREEILCQAFAEVLGLDTVGLDDDFFMLGGHSLLATRLVSRIRAVLGVEVEIRALFETPTVAGLSAHLTEAEGSTRPALAPMRRPERVPLSYAQRRLWFLGQLEGPSATYNSPVVLRLTGALDRRALGEALRDVIGRHETLRTVFPVADGEPYQRVLDPEELGWEPVIADVLPERLPEAVAEAAGHAFDFSAEVPIKAWLFAVAPDDHVLVLLVHHITGDGWSMGPLGRDVSLAYAARVEGRVPGWAALPVQYADYALWQRELLGDDGDPQSLMARQVDYWRGALAGAPEELALPFDRPRPAVAGHRGHSAALDIPADVHARLRDVARAEGVTVFMVLHAGLAVTLSRLGAGVDVPIGSAVAGRLDESLDELVGCFVNTLVIRSDLSGDPSFGELLGRVREASLGAYAHQDVPFERLVEELAPARSLARHPLFQVVLTKLNASPELESAPTTLSLPGIESRSLFFGKPVVKFDLDVLVGEVFDDDGAPAGISGLVTGALDLFEPASVERLADAFRRVLADLVDDPSLRVSETDALGDAQRRRVLTEWNDTAVEVLHATIAERFERQAASTPDAVAVVAGDVHVSYADLDARANRLAHWLRSQGVGAESVVGVCLPRGVEVITAILGVWKAGATYVPVDPEQPAERIVFVLADSAAILTLTSEEVLEDLPVGRHRLVALDDRLTAMQLQTQPETAPETDLAPDQVAYVIYTSGSTGRPKGVAVTHRGLANYVATVPERVGFGASGGRYAVLQAQVTDLGNTVVFASLVAGGELHVLGEDMVTDAVAVRSYLAEHAIDYVKAVPSHVAALGGVVAGRSLVLGGEAASAELVTELLSAGGQEVFNHYGPTEATIGVATTRLTPELVASGSVPIGAPVANTRLYVLDDRLQPVAIGVAGELYVAGAQLARGYVGRAGLTAERFVACPYGSSGERMYRTGDLVRWTADGRLAFLGRADDQVKIRGFRVEPGEVEAALVTHPQVAQAAVVAREDIPGDKRLVAYVVPVAGTDSAGLATALGDFAAVRLPGHMVPSAIVVLESLPLASNGKLDRKALPAPDYAAAGGGAGRAPVSLREEILCQVFAEVLGLDRVSVDDDFFLLGGHSLLATRLVSRVRAVLGAEVEIRALFEAPTVAGLAARMTDAGVARPALAPLRRPDRVPLSYAQRRLWFIGQLEGPSTTYNSPIALRLTGDLDRRALEGALRDVVARHEVLRTVFPVAGGEPYQQVLGVDEIGLELPVAQVTPEQLPESMAAASGHAFDYSVEAPIKAWLFRVRPDEHVLVLVLNHIAGDGWSMGPLARDVSVAYAARIDGREPEWTPLPVQYADYALWQRELLGDGDDPASMVSRQIAYWREALAGSPDELALPFDRPRPQVASRKGHQIPLELPPESHARLRELARSEGVTTFMVMQAATAVLLNRLGAGDDIPIGSAIAGRLDEALSDLVGCFVNTLVIRNDLAGDPTFAELLARVRETSLGAFAHQDVPFERLVEELAPARSLARQPLFQVVLTMHDTADAVPRLPGLTYERMPTERPAAKFDLDVMVEETFAVDGAPLGVRGSVTVAADLFEESTAERLASGLVRVLTAVLDDPSLRPSTVSLLDPDERRKVLVDWNDTAIEVAAGTVPEMFAVQSERTPDAVAVVAGDVRASYTELDARANRLAHWLRGQGVGSESVVGVCLPRGVEMVTAILGVWKAGAAYVPVDPEQPAERIVFVLADSAAVLTLTCEEVLEDLPVGRHRLVALDDRLTAMQLQMQPETAPETGLAPDQVAYVIYTSGSTGRPKGVAVTHRGLANYVATVPERVGFGASGGRYAVLQAQVTDLGNTVVFASLAAGGELHILEENTVTDAVAVRSYLAEHAIDYVKAVPSHVAALGGVVAGRSLVLGGEAASAELVNGLLAEAGGQRVFNHYGPTETTIGVLTAPLTFETIDSGVVPMGAPVANTCVYVLDDGLRPVPVGVAGELYVAGAQVARGYVGRPGLTAERFVACPYGTSGERMYRTGDLARWTAEGQLVFAGRADEQVKIRGFRVEPGEVEALLTAHPQIAQLAVMAREDGPGDRRLVAYVVPASEDADDGLDVAVREFAAARLPDYLVPSAVVVLAALPLASNGKLDRRALPEPDYAASAKVGGRAPVGVQEEILCRAFAEVLGLDGVGVDDDFFMLGGHSLLAVRLVELLRRRGVGVSVRALFQTPTPAGLAATAGPAEVVVPPNRIPADAVEITPEMLTLVDLSREEIERLVAAVDGGAANIADVYPLAPLQEGIFFHHLMAAEGSRDAYVLPVALGFDSRERLDAFLKALQQVVDRHDIYRTAIVWEGLREPVQVVTRRATLPVREVALDPGGSDAVEQLIAAGGARMELSGAPLLDVHVASEPGTGRWLGLVRIHQMVRDHTTQESLLKELEAILAGREATLPEPLPFRTFVGQARLGVPREEHERHFAGLLGDVEETTAPYGLLNVHGDGGDVERAQVPVDDEIGARVRETARALGVSAATIFHLAWARVLASVSGRDDVVFGTVLFGRMNAGAGADRVQGPFINTLPVRVLVAGAGVGAALDGLRSQLAELLVHEHAPLALAQRAARVPGGAPLFTSLFNYRHNHVADRAGGAAPEGVSLLLTRERTNYPLVVAVDDTGTGFRLTVDAVPAVDPEAVCGLFHTCVGNLVTALEKEPAARLSAVEILGKAEHDRLVREWNDTGVPVVRASAAELVAAQAARTPDAVAVEHGDVRLTYAELDAVTDRLAHWLRGHGIGAESIVGVRLPRGIESITVLLGVWKAGAAYLPLDPGQPAGRLEFMLADSGAQAVITRDGTAGAPPGVLVLDPDDVWLADMLPAMPEAPVALGQTAYVIYTSGSTGRPKGVAVPHAGLASLVAAQAERFAVDGSARVLQFASAGFDAAISEILVTLSCGARLVLADPARLLPGAGLAEVVARHRVTHATLPPAVLATLEPRDLASVVSLTSAGEALSSGLVARWAPGRRLVNAYGPTETTVCATMSAPLRPGDGAGIGGPIANTRVFVLDGGLAPVPVGVVGELYVAGDGLARGYVGRPGLTAERFVACPFGGPGSRMYRTGDLVRRTADGQLDYAGRADEQVKIRGFRIEPDEVRAVLAGHPGVAQVAVIAREDVPGETRLAAYVVPHGQDGHDGQDDGDLREGLRRFAVERLPHYMVPAAIVVLDTFPLNPNGKLDRPGLPGPDGAGLAGKGRPPETEQEKVLCGAFAQLLGLPSVNVDDDFFVLGGHSLMATRLVSRVRSALGVELPMRRLFATPTPAALASWLADHGGPAERARPVLRPMRRQEESR</sequence>
<dbReference type="Gene3D" id="3.40.50.1820">
    <property type="entry name" value="alpha/beta hydrolase"/>
    <property type="match status" value="1"/>
</dbReference>
<feature type="domain" description="Carrier" evidence="5">
    <location>
        <begin position="531"/>
        <end position="606"/>
    </location>
</feature>
<dbReference type="PANTHER" id="PTHR45527:SF1">
    <property type="entry name" value="FATTY ACID SYNTHASE"/>
    <property type="match status" value="1"/>
</dbReference>
<dbReference type="InterPro" id="IPR042099">
    <property type="entry name" value="ANL_N_sf"/>
</dbReference>
<dbReference type="Gene3D" id="3.30.559.10">
    <property type="entry name" value="Chloramphenicol acetyltransferase-like domain"/>
    <property type="match status" value="4"/>
</dbReference>
<comment type="caution">
    <text evidence="6">The sequence shown here is derived from an EMBL/GenBank/DDBJ whole genome shotgun (WGS) entry which is preliminary data.</text>
</comment>
<proteinExistence type="predicted"/>
<dbReference type="CDD" id="cd05930">
    <property type="entry name" value="A_NRPS"/>
    <property type="match status" value="3"/>
</dbReference>
<dbReference type="Gene3D" id="3.30.559.30">
    <property type="entry name" value="Nonribosomal peptide synthetase, condensation domain"/>
    <property type="match status" value="4"/>
</dbReference>
<dbReference type="InterPro" id="IPR036736">
    <property type="entry name" value="ACP-like_sf"/>
</dbReference>